<dbReference type="PROSITE" id="PS50110">
    <property type="entry name" value="RESPONSE_REGULATORY"/>
    <property type="match status" value="1"/>
</dbReference>
<feature type="modified residue" description="4-aspartylphosphate" evidence="5">
    <location>
        <position position="55"/>
    </location>
</feature>
<dbReference type="Pfam" id="PF00196">
    <property type="entry name" value="GerE"/>
    <property type="match status" value="1"/>
</dbReference>
<evidence type="ECO:0000256" key="2">
    <source>
        <dbReference type="ARBA" id="ARBA00023015"/>
    </source>
</evidence>
<proteinExistence type="predicted"/>
<protein>
    <submittedName>
        <fullName evidence="8">DNA-binding NarL/FixJ family response regulator</fullName>
    </submittedName>
</protein>
<name>A0A939BUG9_9BACL</name>
<evidence type="ECO:0000256" key="5">
    <source>
        <dbReference type="PROSITE-ProRule" id="PRU00169"/>
    </source>
</evidence>
<feature type="domain" description="HTH luxR-type" evidence="6">
    <location>
        <begin position="142"/>
        <end position="207"/>
    </location>
</feature>
<keyword evidence="9" id="KW-1185">Reference proteome</keyword>
<dbReference type="PANTHER" id="PTHR43214:SF37">
    <property type="entry name" value="TRANSCRIPTIONAL REGULATORY PROTEIN YDFI"/>
    <property type="match status" value="1"/>
</dbReference>
<keyword evidence="1 5" id="KW-0597">Phosphoprotein</keyword>
<dbReference type="Proteomes" id="UP000717624">
    <property type="component" value="Unassembled WGS sequence"/>
</dbReference>
<dbReference type="InterPro" id="IPR016032">
    <property type="entry name" value="Sig_transdc_resp-reg_C-effctor"/>
</dbReference>
<dbReference type="Gene3D" id="3.40.50.2300">
    <property type="match status" value="1"/>
</dbReference>
<dbReference type="PROSITE" id="PS00622">
    <property type="entry name" value="HTH_LUXR_1"/>
    <property type="match status" value="1"/>
</dbReference>
<evidence type="ECO:0000313" key="9">
    <source>
        <dbReference type="Proteomes" id="UP000717624"/>
    </source>
</evidence>
<dbReference type="EMBL" id="JAFBEB010000003">
    <property type="protein sequence ID" value="MBM7589546.1"/>
    <property type="molecule type" value="Genomic_DNA"/>
</dbReference>
<dbReference type="SUPFAM" id="SSF52172">
    <property type="entry name" value="CheY-like"/>
    <property type="match status" value="1"/>
</dbReference>
<comment type="caution">
    <text evidence="8">The sequence shown here is derived from an EMBL/GenBank/DDBJ whole genome shotgun (WGS) entry which is preliminary data.</text>
</comment>
<dbReference type="Pfam" id="PF00072">
    <property type="entry name" value="Response_reg"/>
    <property type="match status" value="1"/>
</dbReference>
<feature type="domain" description="Response regulatory" evidence="7">
    <location>
        <begin position="1"/>
        <end position="120"/>
    </location>
</feature>
<evidence type="ECO:0000259" key="6">
    <source>
        <dbReference type="PROSITE" id="PS50043"/>
    </source>
</evidence>
<evidence type="ECO:0000313" key="8">
    <source>
        <dbReference type="EMBL" id="MBM7589546.1"/>
    </source>
</evidence>
<organism evidence="8 9">
    <name type="scientific">Brevibacillus fulvus</name>
    <dbReference type="NCBI Taxonomy" id="1125967"/>
    <lineage>
        <taxon>Bacteria</taxon>
        <taxon>Bacillati</taxon>
        <taxon>Bacillota</taxon>
        <taxon>Bacilli</taxon>
        <taxon>Bacillales</taxon>
        <taxon>Paenibacillaceae</taxon>
        <taxon>Brevibacillus</taxon>
    </lineage>
</organism>
<keyword evidence="3 8" id="KW-0238">DNA-binding</keyword>
<evidence type="ECO:0000256" key="3">
    <source>
        <dbReference type="ARBA" id="ARBA00023125"/>
    </source>
</evidence>
<evidence type="ECO:0000259" key="7">
    <source>
        <dbReference type="PROSITE" id="PS50110"/>
    </source>
</evidence>
<dbReference type="AlphaFoldDB" id="A0A939BUG9"/>
<sequence>MSKVMLISSKNYIWCQGIKLFISKLQSYSLVADLKFDDQVSERMDSLKPDIVMLDTGLIDLFGIDVLEQFSESPLPLPILLIGDLEQCEKIETLFHYGVKGYISSSCTEEQLLDALNTVNRNKEWIAPEVASRVLGRMSKRNRHQSIHFTQRELEILSLMVNGYNNTEIAEHLHISVYTIQNHISNIYAKIGLNERLKVVHYVIQNRIVNI</sequence>
<keyword evidence="4" id="KW-0804">Transcription</keyword>
<dbReference type="InterPro" id="IPR011006">
    <property type="entry name" value="CheY-like_superfamily"/>
</dbReference>
<evidence type="ECO:0000256" key="4">
    <source>
        <dbReference type="ARBA" id="ARBA00023163"/>
    </source>
</evidence>
<reference evidence="8" key="1">
    <citation type="submission" date="2021-01" db="EMBL/GenBank/DDBJ databases">
        <title>Genomic Encyclopedia of Type Strains, Phase IV (KMG-IV): sequencing the most valuable type-strain genomes for metagenomic binning, comparative biology and taxonomic classification.</title>
        <authorList>
            <person name="Goeker M."/>
        </authorList>
    </citation>
    <scope>NUCLEOTIDE SEQUENCE</scope>
    <source>
        <strain evidence="8">DSM 25523</strain>
    </source>
</reference>
<dbReference type="InterPro" id="IPR039420">
    <property type="entry name" value="WalR-like"/>
</dbReference>
<evidence type="ECO:0000256" key="1">
    <source>
        <dbReference type="ARBA" id="ARBA00022553"/>
    </source>
</evidence>
<dbReference type="SMART" id="SM00421">
    <property type="entry name" value="HTH_LUXR"/>
    <property type="match status" value="1"/>
</dbReference>
<dbReference type="PRINTS" id="PR00038">
    <property type="entry name" value="HTHLUXR"/>
</dbReference>
<gene>
    <name evidence="8" type="ORF">JOD01_001146</name>
</gene>
<dbReference type="GO" id="GO:0003677">
    <property type="term" value="F:DNA binding"/>
    <property type="evidence" value="ECO:0007669"/>
    <property type="project" value="UniProtKB-KW"/>
</dbReference>
<keyword evidence="2" id="KW-0805">Transcription regulation</keyword>
<dbReference type="CDD" id="cd06170">
    <property type="entry name" value="LuxR_C_like"/>
    <property type="match status" value="1"/>
</dbReference>
<dbReference type="SUPFAM" id="SSF46894">
    <property type="entry name" value="C-terminal effector domain of the bipartite response regulators"/>
    <property type="match status" value="1"/>
</dbReference>
<dbReference type="PROSITE" id="PS50043">
    <property type="entry name" value="HTH_LUXR_2"/>
    <property type="match status" value="1"/>
</dbReference>
<dbReference type="GO" id="GO:0000160">
    <property type="term" value="P:phosphorelay signal transduction system"/>
    <property type="evidence" value="ECO:0007669"/>
    <property type="project" value="InterPro"/>
</dbReference>
<dbReference type="GO" id="GO:0006355">
    <property type="term" value="P:regulation of DNA-templated transcription"/>
    <property type="evidence" value="ECO:0007669"/>
    <property type="project" value="InterPro"/>
</dbReference>
<dbReference type="PANTHER" id="PTHR43214">
    <property type="entry name" value="TWO-COMPONENT RESPONSE REGULATOR"/>
    <property type="match status" value="1"/>
</dbReference>
<dbReference type="InterPro" id="IPR000792">
    <property type="entry name" value="Tscrpt_reg_LuxR_C"/>
</dbReference>
<dbReference type="RefSeq" id="WP_204517276.1">
    <property type="nucleotide sequence ID" value="NZ_BAABIN010000038.1"/>
</dbReference>
<accession>A0A939BUG9</accession>
<dbReference type="InterPro" id="IPR001789">
    <property type="entry name" value="Sig_transdc_resp-reg_receiver"/>
</dbReference>